<name>A0ABD2Z183_9GENT</name>
<accession>A0ABD2Z183</accession>
<dbReference type="AlphaFoldDB" id="A0ABD2Z183"/>
<reference evidence="2 3" key="1">
    <citation type="submission" date="2024-11" db="EMBL/GenBank/DDBJ databases">
        <title>A near-complete genome assembly of Cinchona calisaya.</title>
        <authorList>
            <person name="Lian D.C."/>
            <person name="Zhao X.W."/>
            <person name="Wei L."/>
        </authorList>
    </citation>
    <scope>NUCLEOTIDE SEQUENCE [LARGE SCALE GENOMIC DNA]</scope>
    <source>
        <tissue evidence="2">Nenye</tissue>
    </source>
</reference>
<feature type="region of interest" description="Disordered" evidence="1">
    <location>
        <begin position="24"/>
        <end position="52"/>
    </location>
</feature>
<sequence>MNASFGGEGVYGYHIGSFSESNNEEHLGANLTSTESQHTLWESSSTQRYQEEDEARLESIMLPFMENHDNSKKRLKDQFVKFARLVGGEDQGTPTLLPIEQNKLFEN</sequence>
<evidence type="ECO:0000256" key="1">
    <source>
        <dbReference type="SAM" id="MobiDB-lite"/>
    </source>
</evidence>
<protein>
    <submittedName>
        <fullName evidence="2">Uncharacterized protein</fullName>
    </submittedName>
</protein>
<proteinExistence type="predicted"/>
<comment type="caution">
    <text evidence="2">The sequence shown here is derived from an EMBL/GenBank/DDBJ whole genome shotgun (WGS) entry which is preliminary data.</text>
</comment>
<organism evidence="2 3">
    <name type="scientific">Cinchona calisaya</name>
    <dbReference type="NCBI Taxonomy" id="153742"/>
    <lineage>
        <taxon>Eukaryota</taxon>
        <taxon>Viridiplantae</taxon>
        <taxon>Streptophyta</taxon>
        <taxon>Embryophyta</taxon>
        <taxon>Tracheophyta</taxon>
        <taxon>Spermatophyta</taxon>
        <taxon>Magnoliopsida</taxon>
        <taxon>eudicotyledons</taxon>
        <taxon>Gunneridae</taxon>
        <taxon>Pentapetalae</taxon>
        <taxon>asterids</taxon>
        <taxon>lamiids</taxon>
        <taxon>Gentianales</taxon>
        <taxon>Rubiaceae</taxon>
        <taxon>Cinchonoideae</taxon>
        <taxon>Cinchoneae</taxon>
        <taxon>Cinchona</taxon>
    </lineage>
</organism>
<gene>
    <name evidence="2" type="ORF">ACH5RR_025601</name>
</gene>
<evidence type="ECO:0000313" key="3">
    <source>
        <dbReference type="Proteomes" id="UP001630127"/>
    </source>
</evidence>
<evidence type="ECO:0000313" key="2">
    <source>
        <dbReference type="EMBL" id="KAL3512884.1"/>
    </source>
</evidence>
<keyword evidence="3" id="KW-1185">Reference proteome</keyword>
<dbReference type="Proteomes" id="UP001630127">
    <property type="component" value="Unassembled WGS sequence"/>
</dbReference>
<dbReference type="EMBL" id="JBJUIK010000011">
    <property type="protein sequence ID" value="KAL3512884.1"/>
    <property type="molecule type" value="Genomic_DNA"/>
</dbReference>
<feature type="compositionally biased region" description="Polar residues" evidence="1">
    <location>
        <begin position="30"/>
        <end position="48"/>
    </location>
</feature>